<gene>
    <name evidence="1" type="ORF">HU200_016399</name>
</gene>
<comment type="caution">
    <text evidence="1">The sequence shown here is derived from an EMBL/GenBank/DDBJ whole genome shotgun (WGS) entry which is preliminary data.</text>
</comment>
<sequence length="128" mass="13357">MGSPTLPFGPSDEDSAHLFFTCPRIAAAVTNFADVLAALPLPARELLHTATLLLLWPSVNTWNCGSTVRAAVSTSGHLKHGVAPSPYNTPLLPLLLPPAVTPLCPATVRGGSNMGAWALEPPNPHGLH</sequence>
<reference evidence="1" key="1">
    <citation type="submission" date="2020-07" db="EMBL/GenBank/DDBJ databases">
        <title>Genome sequence and genetic diversity analysis of an under-domesticated orphan crop, white fonio (Digitaria exilis).</title>
        <authorList>
            <person name="Bennetzen J.L."/>
            <person name="Chen S."/>
            <person name="Ma X."/>
            <person name="Wang X."/>
            <person name="Yssel A.E.J."/>
            <person name="Chaluvadi S.R."/>
            <person name="Johnson M."/>
            <person name="Gangashetty P."/>
            <person name="Hamidou F."/>
            <person name="Sanogo M.D."/>
            <person name="Zwaenepoel A."/>
            <person name="Wallace J."/>
            <person name="Van De Peer Y."/>
            <person name="Van Deynze A."/>
        </authorList>
    </citation>
    <scope>NUCLEOTIDE SEQUENCE</scope>
    <source>
        <tissue evidence="1">Leaves</tissue>
    </source>
</reference>
<dbReference type="Proteomes" id="UP000636709">
    <property type="component" value="Unassembled WGS sequence"/>
</dbReference>
<dbReference type="EMBL" id="JACEFO010001608">
    <property type="protein sequence ID" value="KAF8731344.1"/>
    <property type="molecule type" value="Genomic_DNA"/>
</dbReference>
<proteinExistence type="predicted"/>
<evidence type="ECO:0000313" key="1">
    <source>
        <dbReference type="EMBL" id="KAF8731344.1"/>
    </source>
</evidence>
<dbReference type="AlphaFoldDB" id="A0A835F904"/>
<accession>A0A835F904</accession>
<keyword evidence="2" id="KW-1185">Reference proteome</keyword>
<name>A0A835F904_9POAL</name>
<protein>
    <submittedName>
        <fullName evidence="1">Uncharacterized protein</fullName>
    </submittedName>
</protein>
<organism evidence="1 2">
    <name type="scientific">Digitaria exilis</name>
    <dbReference type="NCBI Taxonomy" id="1010633"/>
    <lineage>
        <taxon>Eukaryota</taxon>
        <taxon>Viridiplantae</taxon>
        <taxon>Streptophyta</taxon>
        <taxon>Embryophyta</taxon>
        <taxon>Tracheophyta</taxon>
        <taxon>Spermatophyta</taxon>
        <taxon>Magnoliopsida</taxon>
        <taxon>Liliopsida</taxon>
        <taxon>Poales</taxon>
        <taxon>Poaceae</taxon>
        <taxon>PACMAD clade</taxon>
        <taxon>Panicoideae</taxon>
        <taxon>Panicodae</taxon>
        <taxon>Paniceae</taxon>
        <taxon>Anthephorinae</taxon>
        <taxon>Digitaria</taxon>
    </lineage>
</organism>
<evidence type="ECO:0000313" key="2">
    <source>
        <dbReference type="Proteomes" id="UP000636709"/>
    </source>
</evidence>